<evidence type="ECO:0000256" key="7">
    <source>
        <dbReference type="SAM" id="Phobius"/>
    </source>
</evidence>
<evidence type="ECO:0000256" key="5">
    <source>
        <dbReference type="ARBA" id="ARBA00022989"/>
    </source>
</evidence>
<feature type="transmembrane region" description="Helical" evidence="7">
    <location>
        <begin position="149"/>
        <end position="167"/>
    </location>
</feature>
<evidence type="ECO:0000259" key="8">
    <source>
        <dbReference type="SMART" id="SM00014"/>
    </source>
</evidence>
<dbReference type="Pfam" id="PF01569">
    <property type="entry name" value="PAP2"/>
    <property type="match status" value="1"/>
</dbReference>
<dbReference type="AlphaFoldDB" id="A0A1C5IT00"/>
<evidence type="ECO:0000256" key="6">
    <source>
        <dbReference type="ARBA" id="ARBA00023136"/>
    </source>
</evidence>
<evidence type="ECO:0000313" key="10">
    <source>
        <dbReference type="Proteomes" id="UP000198210"/>
    </source>
</evidence>
<dbReference type="InterPro" id="IPR036938">
    <property type="entry name" value="PAP2/HPO_sf"/>
</dbReference>
<dbReference type="Proteomes" id="UP000198210">
    <property type="component" value="Chromosome I"/>
</dbReference>
<reference evidence="9 10" key="1">
    <citation type="submission" date="2016-06" db="EMBL/GenBank/DDBJ databases">
        <authorList>
            <person name="Kjaerup R.B."/>
            <person name="Dalgaard T.S."/>
            <person name="Juul-Madsen H.R."/>
        </authorList>
    </citation>
    <scope>NUCLEOTIDE SEQUENCE [LARGE SCALE GENOMIC DNA]</scope>
    <source>
        <strain evidence="9 10">DSM 45097</strain>
    </source>
</reference>
<dbReference type="PANTHER" id="PTHR14969:SF62">
    <property type="entry name" value="DECAPRENYLPHOSPHORYL-5-PHOSPHORIBOSE PHOSPHATASE RV3807C-RELATED"/>
    <property type="match status" value="1"/>
</dbReference>
<keyword evidence="6 7" id="KW-0472">Membrane</keyword>
<evidence type="ECO:0000256" key="4">
    <source>
        <dbReference type="ARBA" id="ARBA00022801"/>
    </source>
</evidence>
<keyword evidence="2" id="KW-1003">Cell membrane</keyword>
<comment type="subcellular location">
    <subcellularLocation>
        <location evidence="1">Cell membrane</location>
        <topology evidence="1">Multi-pass membrane protein</topology>
    </subcellularLocation>
</comment>
<feature type="transmembrane region" description="Helical" evidence="7">
    <location>
        <begin position="55"/>
        <end position="78"/>
    </location>
</feature>
<dbReference type="RefSeq" id="WP_088971696.1">
    <property type="nucleotide sequence ID" value="NZ_JBHLYF010000023.1"/>
</dbReference>
<dbReference type="SMART" id="SM00014">
    <property type="entry name" value="acidPPc"/>
    <property type="match status" value="1"/>
</dbReference>
<dbReference type="PANTHER" id="PTHR14969">
    <property type="entry name" value="SPHINGOSINE-1-PHOSPHATE PHOSPHOHYDROLASE"/>
    <property type="match status" value="1"/>
</dbReference>
<proteinExistence type="predicted"/>
<feature type="transmembrane region" description="Helical" evidence="7">
    <location>
        <begin position="108"/>
        <end position="137"/>
    </location>
</feature>
<dbReference type="InterPro" id="IPR000326">
    <property type="entry name" value="PAP2/HPO"/>
</dbReference>
<keyword evidence="10" id="KW-1185">Reference proteome</keyword>
<organism evidence="9 10">
    <name type="scientific">Micromonospora siamensis</name>
    <dbReference type="NCBI Taxonomy" id="299152"/>
    <lineage>
        <taxon>Bacteria</taxon>
        <taxon>Bacillati</taxon>
        <taxon>Actinomycetota</taxon>
        <taxon>Actinomycetes</taxon>
        <taxon>Micromonosporales</taxon>
        <taxon>Micromonosporaceae</taxon>
        <taxon>Micromonospora</taxon>
    </lineage>
</organism>
<dbReference type="Gene3D" id="1.20.144.10">
    <property type="entry name" value="Phosphatidic acid phosphatase type 2/haloperoxidase"/>
    <property type="match status" value="1"/>
</dbReference>
<evidence type="ECO:0000256" key="1">
    <source>
        <dbReference type="ARBA" id="ARBA00004651"/>
    </source>
</evidence>
<accession>A0A1C5IT00</accession>
<evidence type="ECO:0000313" key="9">
    <source>
        <dbReference type="EMBL" id="SCG61121.1"/>
    </source>
</evidence>
<keyword evidence="3 7" id="KW-0812">Transmembrane</keyword>
<gene>
    <name evidence="9" type="ORF">GA0074704_3744</name>
</gene>
<dbReference type="EMBL" id="LT607751">
    <property type="protein sequence ID" value="SCG61121.1"/>
    <property type="molecule type" value="Genomic_DNA"/>
</dbReference>
<dbReference type="GO" id="GO:0005886">
    <property type="term" value="C:plasma membrane"/>
    <property type="evidence" value="ECO:0007669"/>
    <property type="project" value="UniProtKB-SubCell"/>
</dbReference>
<keyword evidence="4" id="KW-0378">Hydrolase</keyword>
<feature type="domain" description="Phosphatidic acid phosphatase type 2/haloperoxidase" evidence="8">
    <location>
        <begin position="54"/>
        <end position="165"/>
    </location>
</feature>
<evidence type="ECO:0000256" key="2">
    <source>
        <dbReference type="ARBA" id="ARBA00022475"/>
    </source>
</evidence>
<sequence length="217" mass="22261">MDVGVFDEVNRFAEATPWLHTAVTGYAAYGVALFGFLMLVGWWDARASGNPGRVAVALLAPVATGVAIGVNQPLVALFHEPRPYTDHPGILVLATRSTDFSFPSDHSVMAGAAAAALWFVSWRLGLVTAVAAALMGFSRVYIAAHYPHDVLAGLALGAVVAIVVVPLTRPLATRLVTAAGHTPLRPLVTAGSRAVPAQLTAGAPGGTGRTPPGAAGP</sequence>
<name>A0A1C5IT00_9ACTN</name>
<dbReference type="SUPFAM" id="SSF48317">
    <property type="entry name" value="Acid phosphatase/Vanadium-dependent haloperoxidase"/>
    <property type="match status" value="1"/>
</dbReference>
<keyword evidence="5 7" id="KW-1133">Transmembrane helix</keyword>
<feature type="transmembrane region" description="Helical" evidence="7">
    <location>
        <begin position="26"/>
        <end position="43"/>
    </location>
</feature>
<protein>
    <submittedName>
        <fullName evidence="9">Undecaprenyl-diphosphatase</fullName>
    </submittedName>
</protein>
<dbReference type="GO" id="GO:0016787">
    <property type="term" value="F:hydrolase activity"/>
    <property type="evidence" value="ECO:0007669"/>
    <property type="project" value="UniProtKB-KW"/>
</dbReference>
<evidence type="ECO:0000256" key="3">
    <source>
        <dbReference type="ARBA" id="ARBA00022692"/>
    </source>
</evidence>